<feature type="transmembrane region" description="Helical" evidence="1">
    <location>
        <begin position="38"/>
        <end position="56"/>
    </location>
</feature>
<keyword evidence="1" id="KW-0472">Membrane</keyword>
<keyword evidence="1" id="KW-1133">Transmembrane helix</keyword>
<gene>
    <name evidence="2" type="ORF">NIOZUU159_00157</name>
</gene>
<evidence type="ECO:0000313" key="2">
    <source>
        <dbReference type="EMBL" id="QPI16664.1"/>
    </source>
</evidence>
<dbReference type="EMBL" id="MW030591">
    <property type="protein sequence ID" value="QPI16664.1"/>
    <property type="molecule type" value="Genomic_DNA"/>
</dbReference>
<proteinExistence type="predicted"/>
<name>A0A7S9XE83_9VIRU</name>
<protein>
    <submittedName>
        <fullName evidence="2">Uncharacterized protein</fullName>
    </submittedName>
</protein>
<sequence>MISNIEGIEPLSIFFLILVQFGGRYLKVEFTPAQQKIINNSIFQTIILFSIVYMATKSFAKSVIIVSLIYISINVLFNENHKYNVLSKKWLIKEKILKKSDKKPLKEIYKKNIEHLK</sequence>
<feature type="transmembrane region" description="Helical" evidence="1">
    <location>
        <begin position="62"/>
        <end position="79"/>
    </location>
</feature>
<feature type="transmembrane region" description="Helical" evidence="1">
    <location>
        <begin position="7"/>
        <end position="26"/>
    </location>
</feature>
<organism evidence="2">
    <name type="scientific">Virus NIOZ-UU159</name>
    <dbReference type="NCBI Taxonomy" id="2763270"/>
    <lineage>
        <taxon>Viruses</taxon>
    </lineage>
</organism>
<accession>A0A7S9XE83</accession>
<reference evidence="2" key="1">
    <citation type="submission" date="2020-08" db="EMBL/GenBank/DDBJ databases">
        <title>Bridging the membrane lipid divide: bacteria of the FCB group superphylum have the potential to synthesize archaeal ether lipids.</title>
        <authorList>
            <person name="Villanueva L."/>
            <person name="von Meijenfeldt F.A.B."/>
            <person name="Westbye A.B."/>
            <person name="Yadav S."/>
            <person name="Hopmans E.C."/>
            <person name="Dutilh B.E."/>
            <person name="Sinninghe Damste J.S."/>
        </authorList>
    </citation>
    <scope>NUCLEOTIDE SEQUENCE</scope>
    <source>
        <strain evidence="2">NIOZ-UU159</strain>
    </source>
</reference>
<keyword evidence="1" id="KW-0812">Transmembrane</keyword>
<evidence type="ECO:0000256" key="1">
    <source>
        <dbReference type="SAM" id="Phobius"/>
    </source>
</evidence>